<evidence type="ECO:0008006" key="5">
    <source>
        <dbReference type="Google" id="ProtNLM"/>
    </source>
</evidence>
<keyword evidence="2" id="KW-1133">Transmembrane helix</keyword>
<sequence length="611" mass="68072">MTRLPSPREYQLAVQNPQHAFGNDATLRDGQARTNALRLPVAASGGFAVTFDITSASGRWAVRCFHKNDNQNRRLPDRYHAIGQFIDRHPELDFMVPVRYQDDGIRVNGEPFPTVRMRWAEGVPLGTWLQRWAAEPNPDPINQVCNAIREAEQQLQSHGAAHGDLQHGNILVRPDHRIWLIDYDGMYLPELAHLGAIEQGHRNYQHPDRGQHYDAELDNFSAYGIRMSLAALARRPELWETYGKTGENILFQATDFTDPDSAPIFGELLRLGELTKHVERFQHACRAGYSQTITALAGTTTARSTRARTVATGLVVHAQTGTTDLLRQLEGETVTVFGTVAGTKVPFEGVALINLGVYQNAEFAIVGFGEVAKDLFDKYGRKARSDKLLSLEGTKVAVTGTIWLYESKHSDELTPQIELDHAGFLQILDKNQYEDLSNKANHRQAAGTEDVLEEPESQPPPRAPLPPTPTPSQQSRSPQDPWSNAQLHADLSHRYKPRTTPQQPTPVPPPTPPSSTTPTDNRPPPVPPQYRQEQLRPPKTGDTPPSPQRPPPREYIPPPPPTSLRPSRSARDIVWLLLLIAALILGVVIVHHYPSPRQQLPSPQQTTRTSG</sequence>
<feature type="transmembrane region" description="Helical" evidence="2">
    <location>
        <begin position="573"/>
        <end position="593"/>
    </location>
</feature>
<dbReference type="SUPFAM" id="SSF56112">
    <property type="entry name" value="Protein kinase-like (PK-like)"/>
    <property type="match status" value="1"/>
</dbReference>
<name>A0A7K0CYG6_9NOCA</name>
<evidence type="ECO:0000256" key="1">
    <source>
        <dbReference type="SAM" id="MobiDB-lite"/>
    </source>
</evidence>
<feature type="region of interest" description="Disordered" evidence="1">
    <location>
        <begin position="496"/>
        <end position="567"/>
    </location>
</feature>
<dbReference type="Gene3D" id="1.10.510.10">
    <property type="entry name" value="Transferase(Phosphotransferase) domain 1"/>
    <property type="match status" value="1"/>
</dbReference>
<keyword evidence="2" id="KW-0472">Membrane</keyword>
<feature type="compositionally biased region" description="Pro residues" evidence="1">
    <location>
        <begin position="503"/>
        <end position="528"/>
    </location>
</feature>
<feature type="compositionally biased region" description="Pro residues" evidence="1">
    <location>
        <begin position="544"/>
        <end position="563"/>
    </location>
</feature>
<dbReference type="RefSeq" id="WP_153409036.1">
    <property type="nucleotide sequence ID" value="NZ_WEGK01000003.1"/>
</dbReference>
<feature type="compositionally biased region" description="Pro residues" evidence="1">
    <location>
        <begin position="457"/>
        <end position="470"/>
    </location>
</feature>
<keyword evidence="2" id="KW-0812">Transmembrane</keyword>
<accession>A0A7K0CYG6</accession>
<feature type="region of interest" description="Disordered" evidence="1">
    <location>
        <begin position="438"/>
        <end position="484"/>
    </location>
</feature>
<comment type="caution">
    <text evidence="3">The sequence shown here is derived from an EMBL/GenBank/DDBJ whole genome shotgun (WGS) entry which is preliminary data.</text>
</comment>
<reference evidence="3 4" key="1">
    <citation type="submission" date="2019-10" db="EMBL/GenBank/DDBJ databases">
        <title>Nocardia macrotermitis sp. nov. and Nocardia aurantia sp. nov., isolated from the gut of fungus growing-termite Macrotermes natalensis.</title>
        <authorList>
            <person name="Benndorf R."/>
            <person name="Schwitalla J."/>
            <person name="Martin K."/>
            <person name="De Beer W."/>
            <person name="Kaster A.-K."/>
            <person name="Vollmers J."/>
            <person name="Poulsen M."/>
            <person name="Beemelmanns C."/>
        </authorList>
    </citation>
    <scope>NUCLEOTIDE SEQUENCE [LARGE SCALE GENOMIC DNA]</scope>
    <source>
        <strain evidence="3 4">RB20</strain>
    </source>
</reference>
<evidence type="ECO:0000313" key="3">
    <source>
        <dbReference type="EMBL" id="MQY18526.1"/>
    </source>
</evidence>
<evidence type="ECO:0000313" key="4">
    <source>
        <dbReference type="Proteomes" id="UP000438448"/>
    </source>
</evidence>
<dbReference type="InterPro" id="IPR011009">
    <property type="entry name" value="Kinase-like_dom_sf"/>
</dbReference>
<keyword evidence="4" id="KW-1185">Reference proteome</keyword>
<dbReference type="PANTHER" id="PTHR24216">
    <property type="entry name" value="PAXILLIN-RELATED"/>
    <property type="match status" value="1"/>
</dbReference>
<organism evidence="3 4">
    <name type="scientific">Nocardia macrotermitis</name>
    <dbReference type="NCBI Taxonomy" id="2585198"/>
    <lineage>
        <taxon>Bacteria</taxon>
        <taxon>Bacillati</taxon>
        <taxon>Actinomycetota</taxon>
        <taxon>Actinomycetes</taxon>
        <taxon>Mycobacteriales</taxon>
        <taxon>Nocardiaceae</taxon>
        <taxon>Nocardia</taxon>
    </lineage>
</organism>
<dbReference type="Proteomes" id="UP000438448">
    <property type="component" value="Unassembled WGS sequence"/>
</dbReference>
<evidence type="ECO:0000256" key="2">
    <source>
        <dbReference type="SAM" id="Phobius"/>
    </source>
</evidence>
<protein>
    <recommendedName>
        <fullName evidence="5">Protein kinase domain-containing protein</fullName>
    </recommendedName>
</protein>
<dbReference type="EMBL" id="WEGK01000003">
    <property type="protein sequence ID" value="MQY18526.1"/>
    <property type="molecule type" value="Genomic_DNA"/>
</dbReference>
<gene>
    <name evidence="3" type="ORF">NRB20_16050</name>
</gene>
<proteinExistence type="predicted"/>
<feature type="compositionally biased region" description="Low complexity" evidence="1">
    <location>
        <begin position="471"/>
        <end position="481"/>
    </location>
</feature>
<dbReference type="OrthoDB" id="9795390at2"/>
<dbReference type="AlphaFoldDB" id="A0A7K0CYG6"/>